<keyword evidence="3" id="KW-0645">Protease</keyword>
<evidence type="ECO:0000256" key="6">
    <source>
        <dbReference type="ARBA" id="ARBA00022833"/>
    </source>
</evidence>
<dbReference type="Gene3D" id="1.10.1380.10">
    <property type="entry name" value="Neutral endopeptidase , domain2"/>
    <property type="match status" value="1"/>
</dbReference>
<dbReference type="PANTHER" id="PTHR11733:SF167">
    <property type="entry name" value="FI17812P1-RELATED"/>
    <property type="match status" value="1"/>
</dbReference>
<dbReference type="RefSeq" id="WP_005871462.1">
    <property type="nucleotide sequence ID" value="NZ_AKFS01000241.1"/>
</dbReference>
<dbReference type="CDD" id="cd08662">
    <property type="entry name" value="M13"/>
    <property type="match status" value="1"/>
</dbReference>
<dbReference type="InterPro" id="IPR018497">
    <property type="entry name" value="Peptidase_M13_C"/>
</dbReference>
<evidence type="ECO:0000259" key="9">
    <source>
        <dbReference type="Pfam" id="PF01431"/>
    </source>
</evidence>
<feature type="region of interest" description="Disordered" evidence="8">
    <location>
        <begin position="538"/>
        <end position="572"/>
    </location>
</feature>
<gene>
    <name evidence="11" type="ORF">HMPREF1317_0354</name>
</gene>
<proteinExistence type="inferred from homology"/>
<dbReference type="PRINTS" id="PR00786">
    <property type="entry name" value="NEPRILYSIN"/>
</dbReference>
<evidence type="ECO:0000313" key="12">
    <source>
        <dbReference type="Proteomes" id="UP000004578"/>
    </source>
</evidence>
<dbReference type="InterPro" id="IPR042089">
    <property type="entry name" value="Peptidase_M13_dom_2"/>
</dbReference>
<evidence type="ECO:0000256" key="8">
    <source>
        <dbReference type="SAM" id="MobiDB-lite"/>
    </source>
</evidence>
<dbReference type="Pfam" id="PF05649">
    <property type="entry name" value="Peptidase_M13_N"/>
    <property type="match status" value="1"/>
</dbReference>
<dbReference type="AlphaFoldDB" id="J1H698"/>
<sequence>MDHDIRARSGEAANADPSVRPQDDFYRHVNGGWLTRHEIPADRPIDGAFHALRDQSEAHCRAIAEAAAAGALDDPDAGRIATLWSQFLDEGAIEAAGASPIAPDLEAIAQAPTRADLAALTGRLMREGVGGLVGAHVGTNPHDSSQYMVSLVQSGIGLPDEAYYREDDYEPVRRAYVAHTARMLELAGARDPEGAAGRIMAFETALAAHHRDSVSDRDPLLSDNPTPWEDLVAANPGFDWQGWADGAHLPTDSLVVNVDQPEFLRGACALWADTDLGTLKEWAAASVIDARAPVLSSAFVEENFDFHGRTLAGTEQLRPRWKRALGLIESCLGEAMGRAWVARHFPPASKERMDDLVARLLDAYGHSIRALDWMGDATKGRALDKLATFNPKIGYPPKWKDYSGLDIDPAVPLVDNLRAAASYETEREWARLGAPVDRDRWYMTPQTVNAYYNPTLNEIVFPAAILQPPFFDPGADDAVNFGAIGAVIGHEIGHGFDDQGSRFDERGNLENWWTDQDRERFEERTRALIDQYNALTPADLLPGAPASDDGAGGTDEAERPDGAGTTGRAPHVNGALTVGENIGDLGGLTIAWKAWAAVLAEQGLAPATAPVIDGLSGPERFFQSWARVWRTATRPRFARQMLAVDPHSPAEFRCNQVLKNFDEFATAYGVTEGDGMWLDPAERVAIW</sequence>
<evidence type="ECO:0000256" key="3">
    <source>
        <dbReference type="ARBA" id="ARBA00022670"/>
    </source>
</evidence>
<dbReference type="GO" id="GO:0004222">
    <property type="term" value="F:metalloendopeptidase activity"/>
    <property type="evidence" value="ECO:0007669"/>
    <property type="project" value="InterPro"/>
</dbReference>
<reference evidence="11 12" key="1">
    <citation type="submission" date="2012-05" db="EMBL/GenBank/DDBJ databases">
        <authorList>
            <person name="Harkins D.M."/>
            <person name="Madupu R."/>
            <person name="Durkin A.S."/>
            <person name="Torralba M."/>
            <person name="Methe B."/>
            <person name="Sutton G.G."/>
            <person name="Nelson K.E."/>
        </authorList>
    </citation>
    <scope>NUCLEOTIDE SEQUENCE [LARGE SCALE GENOMIC DNA]</scope>
    <source>
        <strain evidence="11 12">F0490</strain>
    </source>
</reference>
<comment type="cofactor">
    <cofactor evidence="1">
        <name>Zn(2+)</name>
        <dbReference type="ChEBI" id="CHEBI:29105"/>
    </cofactor>
</comment>
<evidence type="ECO:0000259" key="10">
    <source>
        <dbReference type="Pfam" id="PF05649"/>
    </source>
</evidence>
<dbReference type="GO" id="GO:0016485">
    <property type="term" value="P:protein processing"/>
    <property type="evidence" value="ECO:0007669"/>
    <property type="project" value="TreeGrafter"/>
</dbReference>
<dbReference type="SUPFAM" id="SSF55486">
    <property type="entry name" value="Metalloproteases ('zincins'), catalytic domain"/>
    <property type="match status" value="1"/>
</dbReference>
<dbReference type="EMBL" id="AKFS01000241">
    <property type="protein sequence ID" value="EJF40798.1"/>
    <property type="molecule type" value="Genomic_DNA"/>
</dbReference>
<feature type="region of interest" description="Disordered" evidence="8">
    <location>
        <begin position="1"/>
        <end position="22"/>
    </location>
</feature>
<dbReference type="PANTHER" id="PTHR11733">
    <property type="entry name" value="ZINC METALLOPROTEASE FAMILY M13 NEPRILYSIN-RELATED"/>
    <property type="match status" value="1"/>
</dbReference>
<dbReference type="Gene3D" id="3.40.390.10">
    <property type="entry name" value="Collagenase (Catalytic Domain)"/>
    <property type="match status" value="1"/>
</dbReference>
<evidence type="ECO:0000256" key="1">
    <source>
        <dbReference type="ARBA" id="ARBA00001947"/>
    </source>
</evidence>
<dbReference type="InterPro" id="IPR000718">
    <property type="entry name" value="Peptidase_M13"/>
</dbReference>
<dbReference type="Pfam" id="PF01431">
    <property type="entry name" value="Peptidase_M13"/>
    <property type="match status" value="1"/>
</dbReference>
<dbReference type="PATRIC" id="fig|1125717.3.peg.1507"/>
<evidence type="ECO:0000256" key="2">
    <source>
        <dbReference type="ARBA" id="ARBA00007357"/>
    </source>
</evidence>
<dbReference type="GO" id="GO:0005886">
    <property type="term" value="C:plasma membrane"/>
    <property type="evidence" value="ECO:0007669"/>
    <property type="project" value="TreeGrafter"/>
</dbReference>
<evidence type="ECO:0000313" key="11">
    <source>
        <dbReference type="EMBL" id="EJF40798.1"/>
    </source>
</evidence>
<keyword evidence="5 11" id="KW-0378">Hydrolase</keyword>
<dbReference type="GO" id="GO:0046872">
    <property type="term" value="F:metal ion binding"/>
    <property type="evidence" value="ECO:0007669"/>
    <property type="project" value="UniProtKB-KW"/>
</dbReference>
<evidence type="ECO:0000256" key="7">
    <source>
        <dbReference type="ARBA" id="ARBA00023049"/>
    </source>
</evidence>
<dbReference type="OrthoDB" id="9775677at2"/>
<organism evidence="11 12">
    <name type="scientific">Schaalia georgiae F0490</name>
    <dbReference type="NCBI Taxonomy" id="1125717"/>
    <lineage>
        <taxon>Bacteria</taxon>
        <taxon>Bacillati</taxon>
        <taxon>Actinomycetota</taxon>
        <taxon>Actinomycetes</taxon>
        <taxon>Actinomycetales</taxon>
        <taxon>Actinomycetaceae</taxon>
        <taxon>Schaalia</taxon>
    </lineage>
</organism>
<dbReference type="PROSITE" id="PS51885">
    <property type="entry name" value="NEPRILYSIN"/>
    <property type="match status" value="1"/>
</dbReference>
<dbReference type="Proteomes" id="UP000004578">
    <property type="component" value="Unassembled WGS sequence"/>
</dbReference>
<accession>J1H698</accession>
<feature type="domain" description="Peptidase M13 N-terminal" evidence="10">
    <location>
        <begin position="21"/>
        <end position="396"/>
    </location>
</feature>
<keyword evidence="6" id="KW-0862">Zinc</keyword>
<protein>
    <submittedName>
        <fullName evidence="11">Peptidase family M13</fullName>
        <ecNumber evidence="11">3.4.24.-</ecNumber>
    </submittedName>
</protein>
<comment type="caution">
    <text evidence="11">The sequence shown here is derived from an EMBL/GenBank/DDBJ whole genome shotgun (WGS) entry which is preliminary data.</text>
</comment>
<dbReference type="InterPro" id="IPR008753">
    <property type="entry name" value="Peptidase_M13_N"/>
</dbReference>
<name>J1H698_9ACTO</name>
<keyword evidence="12" id="KW-1185">Reference proteome</keyword>
<keyword evidence="7" id="KW-0482">Metalloprotease</keyword>
<evidence type="ECO:0000256" key="5">
    <source>
        <dbReference type="ARBA" id="ARBA00022801"/>
    </source>
</evidence>
<keyword evidence="4" id="KW-0479">Metal-binding</keyword>
<dbReference type="EC" id="3.4.24.-" evidence="11"/>
<evidence type="ECO:0000256" key="4">
    <source>
        <dbReference type="ARBA" id="ARBA00022723"/>
    </source>
</evidence>
<dbReference type="InterPro" id="IPR024079">
    <property type="entry name" value="MetalloPept_cat_dom_sf"/>
</dbReference>
<comment type="similarity">
    <text evidence="2">Belongs to the peptidase M13 family.</text>
</comment>
<feature type="domain" description="Peptidase M13 C-terminal" evidence="9">
    <location>
        <begin position="449"/>
        <end position="684"/>
    </location>
</feature>